<name>A0A0W8E506_9ZZZZ</name>
<dbReference type="Gene3D" id="3.60.20.10">
    <property type="entry name" value="Glutamine Phosphoribosylpyrophosphate, subunit 1, domain 1"/>
    <property type="match status" value="1"/>
</dbReference>
<dbReference type="UniPathway" id="UPA00074">
    <property type="reaction ID" value="UER00124"/>
</dbReference>
<evidence type="ECO:0000259" key="8">
    <source>
        <dbReference type="PROSITE" id="PS51278"/>
    </source>
</evidence>
<keyword evidence="4 9" id="KW-0328">Glycosyltransferase</keyword>
<evidence type="ECO:0000256" key="5">
    <source>
        <dbReference type="ARBA" id="ARBA00022679"/>
    </source>
</evidence>
<dbReference type="InterPro" id="IPR017932">
    <property type="entry name" value="GATase_2_dom"/>
</dbReference>
<dbReference type="PROSITE" id="PS51278">
    <property type="entry name" value="GATASE_TYPE_2"/>
    <property type="match status" value="1"/>
</dbReference>
<comment type="caution">
    <text evidence="9">The sequence shown here is derived from an EMBL/GenBank/DDBJ whole genome shotgun (WGS) entry which is preliminary data.</text>
</comment>
<dbReference type="EMBL" id="LNQE01001872">
    <property type="protein sequence ID" value="KUG03669.1"/>
    <property type="molecule type" value="Genomic_DNA"/>
</dbReference>
<organism evidence="9">
    <name type="scientific">hydrocarbon metagenome</name>
    <dbReference type="NCBI Taxonomy" id="938273"/>
    <lineage>
        <taxon>unclassified sequences</taxon>
        <taxon>metagenomes</taxon>
        <taxon>ecological metagenomes</taxon>
    </lineage>
</organism>
<dbReference type="HAMAP" id="MF_01931">
    <property type="entry name" value="PurF"/>
    <property type="match status" value="1"/>
</dbReference>
<dbReference type="InterPro" id="IPR000836">
    <property type="entry name" value="PRTase_dom"/>
</dbReference>
<dbReference type="CDD" id="cd00715">
    <property type="entry name" value="GPATase_N"/>
    <property type="match status" value="1"/>
</dbReference>
<dbReference type="InterPro" id="IPR035584">
    <property type="entry name" value="PurF_N"/>
</dbReference>
<dbReference type="EC" id="2.4.2.14" evidence="3"/>
<sequence length="463" mass="50923">MPHEIEDKFKDECGVFGVLLNESENDTDAASTAFYGLYALQHRGQESAGIAVSNGHKIQLHKGMGLVTDVIKPDTIKNLKGNIAIAHVRYSTTGDSSIVNAQPMVFHYLQGMLGVAHNGNLTNTVELRKRLATYGSVFQTTTDTELVANLLARYSQDTLEDGLTKCMIDLKGAFALIIITEDRMVGVRDQMGIRPLCLGDYQGNYVLASESAALDTIGAKLLRDIKPGEIIIIDKNGLKSSQVVNSPRCAHCVFEYIYFARPDSTLDGINVYQARREMGKQLGRECDIDADMVISVPDSGTAAALGYAEESGLPFQDGLMKNRYVGRTFIQPTQSMRELSVRLKLNAVSKIVSGKKLIMVDDSIVRGTTSKQIVQMLREAGAIEVHMAVSSPPTKYPCYYGIDTSRREELIASKLDVEEIRQFIEADSLHYLSREGMFKAMGGNCEKYCDACFSGFYPVGVES</sequence>
<dbReference type="CDD" id="cd06223">
    <property type="entry name" value="PRTases_typeI"/>
    <property type="match status" value="1"/>
</dbReference>
<dbReference type="SUPFAM" id="SSF56235">
    <property type="entry name" value="N-terminal nucleophile aminohydrolases (Ntn hydrolases)"/>
    <property type="match status" value="1"/>
</dbReference>
<dbReference type="NCBIfam" id="TIGR01134">
    <property type="entry name" value="purF"/>
    <property type="match status" value="1"/>
</dbReference>
<comment type="similarity">
    <text evidence="2">In the C-terminal section; belongs to the purine/pyrimidine phosphoribosyltransferase family.</text>
</comment>
<dbReference type="Gene3D" id="3.40.50.2020">
    <property type="match status" value="1"/>
</dbReference>
<dbReference type="GO" id="GO:0004044">
    <property type="term" value="F:amidophosphoribosyltransferase activity"/>
    <property type="evidence" value="ECO:0007669"/>
    <property type="project" value="UniProtKB-EC"/>
</dbReference>
<gene>
    <name evidence="9" type="ORF">ASZ90_018914</name>
</gene>
<dbReference type="GO" id="GO:0009113">
    <property type="term" value="P:purine nucleobase biosynthetic process"/>
    <property type="evidence" value="ECO:0007669"/>
    <property type="project" value="InterPro"/>
</dbReference>
<evidence type="ECO:0000256" key="2">
    <source>
        <dbReference type="ARBA" id="ARBA00010138"/>
    </source>
</evidence>
<dbReference type="PIRSF" id="PIRSF000485">
    <property type="entry name" value="Amd_phspho_trans"/>
    <property type="match status" value="1"/>
</dbReference>
<accession>A0A0W8E506</accession>
<comment type="pathway">
    <text evidence="1">Purine metabolism; IMP biosynthesis via de novo pathway; N(1)-(5-phospho-D-ribosyl)glycinamide from 5-phospho-alpha-D-ribose 1-diphosphate: step 1/2.</text>
</comment>
<proteinExistence type="inferred from homology"/>
<evidence type="ECO:0000256" key="1">
    <source>
        <dbReference type="ARBA" id="ARBA00005209"/>
    </source>
</evidence>
<keyword evidence="7" id="KW-0315">Glutamine amidotransferase</keyword>
<evidence type="ECO:0000256" key="7">
    <source>
        <dbReference type="ARBA" id="ARBA00022962"/>
    </source>
</evidence>
<dbReference type="SUPFAM" id="SSF53271">
    <property type="entry name" value="PRTase-like"/>
    <property type="match status" value="1"/>
</dbReference>
<dbReference type="InterPro" id="IPR005854">
    <property type="entry name" value="PurF"/>
</dbReference>
<dbReference type="Pfam" id="PF00156">
    <property type="entry name" value="Pribosyltran"/>
    <property type="match status" value="1"/>
</dbReference>
<reference evidence="9" key="1">
    <citation type="journal article" date="2015" name="Proc. Natl. Acad. Sci. U.S.A.">
        <title>Networks of energetic and metabolic interactions define dynamics in microbial communities.</title>
        <authorList>
            <person name="Embree M."/>
            <person name="Liu J.K."/>
            <person name="Al-Bassam M.M."/>
            <person name="Zengler K."/>
        </authorList>
    </citation>
    <scope>NUCLEOTIDE SEQUENCE</scope>
</reference>
<dbReference type="PANTHER" id="PTHR11907">
    <property type="entry name" value="AMIDOPHOSPHORIBOSYLTRANSFERASE"/>
    <property type="match status" value="1"/>
</dbReference>
<keyword evidence="5 9" id="KW-0808">Transferase</keyword>
<protein>
    <recommendedName>
        <fullName evidence="3">amidophosphoribosyltransferase</fullName>
        <ecNumber evidence="3">2.4.2.14</ecNumber>
    </recommendedName>
</protein>
<feature type="domain" description="Glutamine amidotransferase type-2" evidence="8">
    <location>
        <begin position="13"/>
        <end position="236"/>
    </location>
</feature>
<evidence type="ECO:0000313" key="9">
    <source>
        <dbReference type="EMBL" id="KUG03669.1"/>
    </source>
</evidence>
<dbReference type="InterPro" id="IPR029055">
    <property type="entry name" value="Ntn_hydrolases_N"/>
</dbReference>
<evidence type="ECO:0000256" key="6">
    <source>
        <dbReference type="ARBA" id="ARBA00022755"/>
    </source>
</evidence>
<dbReference type="AlphaFoldDB" id="A0A0W8E506"/>
<dbReference type="InterPro" id="IPR029057">
    <property type="entry name" value="PRTase-like"/>
</dbReference>
<evidence type="ECO:0000256" key="4">
    <source>
        <dbReference type="ARBA" id="ARBA00022676"/>
    </source>
</evidence>
<dbReference type="Pfam" id="PF13522">
    <property type="entry name" value="GATase_6"/>
    <property type="match status" value="1"/>
</dbReference>
<evidence type="ECO:0000256" key="3">
    <source>
        <dbReference type="ARBA" id="ARBA00011941"/>
    </source>
</evidence>
<keyword evidence="6" id="KW-0658">Purine biosynthesis</keyword>
<dbReference type="GO" id="GO:0006189">
    <property type="term" value="P:'de novo' IMP biosynthetic process"/>
    <property type="evidence" value="ECO:0007669"/>
    <property type="project" value="UniProtKB-UniPathway"/>
</dbReference>